<proteinExistence type="predicted"/>
<dbReference type="AlphaFoldDB" id="A0AAD5RB56"/>
<organism evidence="2 3">
    <name type="scientific">Parelaphostrongylus tenuis</name>
    <name type="common">Meningeal worm</name>
    <dbReference type="NCBI Taxonomy" id="148309"/>
    <lineage>
        <taxon>Eukaryota</taxon>
        <taxon>Metazoa</taxon>
        <taxon>Ecdysozoa</taxon>
        <taxon>Nematoda</taxon>
        <taxon>Chromadorea</taxon>
        <taxon>Rhabditida</taxon>
        <taxon>Rhabditina</taxon>
        <taxon>Rhabditomorpha</taxon>
        <taxon>Strongyloidea</taxon>
        <taxon>Metastrongylidae</taxon>
        <taxon>Parelaphostrongylus</taxon>
    </lineage>
</organism>
<evidence type="ECO:0000313" key="3">
    <source>
        <dbReference type="Proteomes" id="UP001196413"/>
    </source>
</evidence>
<protein>
    <submittedName>
        <fullName evidence="2">Uncharacterized protein</fullName>
    </submittedName>
</protein>
<comment type="caution">
    <text evidence="2">The sequence shown here is derived from an EMBL/GenBank/DDBJ whole genome shotgun (WGS) entry which is preliminary data.</text>
</comment>
<keyword evidence="3" id="KW-1185">Reference proteome</keyword>
<accession>A0AAD5RB56</accession>
<feature type="region of interest" description="Disordered" evidence="1">
    <location>
        <begin position="1"/>
        <end position="74"/>
    </location>
</feature>
<sequence>MVKMRTENDSPTTNPNTVQSPALTRENGDRTNTSDLLERRDMAFSSDESGISQDKCEDGYSQVQSSEEPKGNERSFSELIDSLSLDIDSFSEAVDELESMSESIQSLVRNAVIGDGRPTGAWKDLC</sequence>
<feature type="compositionally biased region" description="Polar residues" evidence="1">
    <location>
        <begin position="9"/>
        <end position="22"/>
    </location>
</feature>
<reference evidence="2" key="1">
    <citation type="submission" date="2021-06" db="EMBL/GenBank/DDBJ databases">
        <title>Parelaphostrongylus tenuis whole genome reference sequence.</title>
        <authorList>
            <person name="Garwood T.J."/>
            <person name="Larsen P.A."/>
            <person name="Fountain-Jones N.M."/>
            <person name="Garbe J.R."/>
            <person name="Macchietto M.G."/>
            <person name="Kania S.A."/>
            <person name="Gerhold R.W."/>
            <person name="Richards J.E."/>
            <person name="Wolf T.M."/>
        </authorList>
    </citation>
    <scope>NUCLEOTIDE SEQUENCE</scope>
    <source>
        <strain evidence="2">MNPRO001-30</strain>
        <tissue evidence="2">Meninges</tissue>
    </source>
</reference>
<name>A0AAD5RB56_PARTN</name>
<dbReference type="EMBL" id="JAHQIW010007224">
    <property type="protein sequence ID" value="KAJ1373097.1"/>
    <property type="molecule type" value="Genomic_DNA"/>
</dbReference>
<evidence type="ECO:0000313" key="2">
    <source>
        <dbReference type="EMBL" id="KAJ1373097.1"/>
    </source>
</evidence>
<evidence type="ECO:0000256" key="1">
    <source>
        <dbReference type="SAM" id="MobiDB-lite"/>
    </source>
</evidence>
<dbReference type="Proteomes" id="UP001196413">
    <property type="component" value="Unassembled WGS sequence"/>
</dbReference>
<gene>
    <name evidence="2" type="ORF">KIN20_035429</name>
</gene>